<dbReference type="RefSeq" id="WP_146647852.1">
    <property type="nucleotide sequence ID" value="NZ_CP012333.1"/>
</dbReference>
<dbReference type="InterPro" id="IPR050202">
    <property type="entry name" value="Cyt/Deoxycyt_deaminase"/>
</dbReference>
<dbReference type="PROSITE" id="PS51747">
    <property type="entry name" value="CYT_DCMP_DEAMINASES_2"/>
    <property type="match status" value="1"/>
</dbReference>
<evidence type="ECO:0000256" key="15">
    <source>
        <dbReference type="RuleBase" id="RU364006"/>
    </source>
</evidence>
<evidence type="ECO:0000256" key="9">
    <source>
        <dbReference type="ARBA" id="ARBA00032005"/>
    </source>
</evidence>
<feature type="compositionally biased region" description="Basic residues" evidence="16">
    <location>
        <begin position="1"/>
        <end position="22"/>
    </location>
</feature>
<dbReference type="PROSITE" id="PS00903">
    <property type="entry name" value="CYT_DCMP_DEAMINASES_1"/>
    <property type="match status" value="1"/>
</dbReference>
<dbReference type="KEGG" id="llu:AKJ09_03254"/>
<dbReference type="EMBL" id="CP012333">
    <property type="protein sequence ID" value="AKU96590.1"/>
    <property type="molecule type" value="Genomic_DNA"/>
</dbReference>
<evidence type="ECO:0000256" key="11">
    <source>
        <dbReference type="ARBA" id="ARBA00049558"/>
    </source>
</evidence>
<keyword evidence="19" id="KW-1185">Reference proteome</keyword>
<dbReference type="GO" id="GO:0004126">
    <property type="term" value="F:cytidine deaminase activity"/>
    <property type="evidence" value="ECO:0007669"/>
    <property type="project" value="UniProtKB-UniRule"/>
</dbReference>
<dbReference type="InterPro" id="IPR016192">
    <property type="entry name" value="APOBEC/CMP_deaminase_Zn-bd"/>
</dbReference>
<name>A0A0K1PSS2_9BACT</name>
<evidence type="ECO:0000256" key="1">
    <source>
        <dbReference type="ARBA" id="ARBA00001947"/>
    </source>
</evidence>
<dbReference type="InterPro" id="IPR002125">
    <property type="entry name" value="CMP_dCMP_dom"/>
</dbReference>
<evidence type="ECO:0000256" key="6">
    <source>
        <dbReference type="ARBA" id="ARBA00022723"/>
    </source>
</evidence>
<evidence type="ECO:0000256" key="3">
    <source>
        <dbReference type="ARBA" id="ARBA00006576"/>
    </source>
</evidence>
<dbReference type="SUPFAM" id="SSF53927">
    <property type="entry name" value="Cytidine deaminase-like"/>
    <property type="match status" value="1"/>
</dbReference>
<dbReference type="PANTHER" id="PTHR11644:SF2">
    <property type="entry name" value="CYTIDINE DEAMINASE"/>
    <property type="match status" value="1"/>
</dbReference>
<dbReference type="AlphaFoldDB" id="A0A0K1PSS2"/>
<protein>
    <recommendedName>
        <fullName evidence="5 15">Cytidine deaminase</fullName>
        <ecNumber evidence="4 15">3.5.4.5</ecNumber>
    </recommendedName>
    <alternativeName>
        <fullName evidence="9 15">Cytidine aminohydrolase</fullName>
    </alternativeName>
</protein>
<feature type="region of interest" description="Disordered" evidence="16">
    <location>
        <begin position="1"/>
        <end position="28"/>
    </location>
</feature>
<dbReference type="GO" id="GO:0072527">
    <property type="term" value="P:pyrimidine-containing compound metabolic process"/>
    <property type="evidence" value="ECO:0007669"/>
    <property type="project" value="UniProtKB-ARBA"/>
</dbReference>
<dbReference type="OrthoDB" id="9795347at2"/>
<comment type="cofactor">
    <cofactor evidence="1 14 15">
        <name>Zn(2+)</name>
        <dbReference type="ChEBI" id="CHEBI:29105"/>
    </cofactor>
</comment>
<evidence type="ECO:0000256" key="16">
    <source>
        <dbReference type="SAM" id="MobiDB-lite"/>
    </source>
</evidence>
<dbReference type="GO" id="GO:0042802">
    <property type="term" value="F:identical protein binding"/>
    <property type="evidence" value="ECO:0007669"/>
    <property type="project" value="UniProtKB-ARBA"/>
</dbReference>
<comment type="similarity">
    <text evidence="3 15">Belongs to the cytidine and deoxycytidylate deaminase family.</text>
</comment>
<feature type="binding site" evidence="14">
    <location>
        <position position="120"/>
    </location>
    <ligand>
        <name>Zn(2+)</name>
        <dbReference type="ChEBI" id="CHEBI:29105"/>
        <note>catalytic</note>
    </ligand>
</feature>
<dbReference type="InterPro" id="IPR006262">
    <property type="entry name" value="Cyt_deam_tetra"/>
</dbReference>
<dbReference type="NCBIfam" id="NF004064">
    <property type="entry name" value="PRK05578.1"/>
    <property type="match status" value="1"/>
</dbReference>
<feature type="binding site" evidence="14">
    <location>
        <position position="117"/>
    </location>
    <ligand>
        <name>Zn(2+)</name>
        <dbReference type="ChEBI" id="CHEBI:29105"/>
        <note>catalytic</note>
    </ligand>
</feature>
<evidence type="ECO:0000256" key="13">
    <source>
        <dbReference type="PIRSR" id="PIRSR606262-2"/>
    </source>
</evidence>
<feature type="binding site" evidence="13">
    <location>
        <begin position="75"/>
        <end position="81"/>
    </location>
    <ligand>
        <name>substrate</name>
    </ligand>
</feature>
<comment type="catalytic activity">
    <reaction evidence="10 15">
        <text>2'-deoxycytidine + H2O + H(+) = 2'-deoxyuridine + NH4(+)</text>
        <dbReference type="Rhea" id="RHEA:13433"/>
        <dbReference type="ChEBI" id="CHEBI:15377"/>
        <dbReference type="ChEBI" id="CHEBI:15378"/>
        <dbReference type="ChEBI" id="CHEBI:15698"/>
        <dbReference type="ChEBI" id="CHEBI:16450"/>
        <dbReference type="ChEBI" id="CHEBI:28938"/>
        <dbReference type="EC" id="3.5.4.5"/>
    </reaction>
</comment>
<evidence type="ECO:0000256" key="7">
    <source>
        <dbReference type="ARBA" id="ARBA00022801"/>
    </source>
</evidence>
<feature type="domain" description="CMP/dCMP-type deaminase" evidence="17">
    <location>
        <begin position="34"/>
        <end position="159"/>
    </location>
</feature>
<evidence type="ECO:0000256" key="10">
    <source>
        <dbReference type="ARBA" id="ARBA00049252"/>
    </source>
</evidence>
<dbReference type="STRING" id="1391654.AKJ09_03254"/>
<dbReference type="PATRIC" id="fig|1391654.3.peg.3291"/>
<keyword evidence="6 14" id="KW-0479">Metal-binding</keyword>
<dbReference type="GO" id="GO:0008270">
    <property type="term" value="F:zinc ion binding"/>
    <property type="evidence" value="ECO:0007669"/>
    <property type="project" value="UniProtKB-UniRule"/>
</dbReference>
<dbReference type="Pfam" id="PF00383">
    <property type="entry name" value="dCMP_cyt_deam_1"/>
    <property type="match status" value="1"/>
</dbReference>
<dbReference type="EC" id="3.5.4.5" evidence="4 15"/>
<dbReference type="GO" id="GO:0005829">
    <property type="term" value="C:cytosol"/>
    <property type="evidence" value="ECO:0007669"/>
    <property type="project" value="TreeGrafter"/>
</dbReference>
<evidence type="ECO:0000256" key="5">
    <source>
        <dbReference type="ARBA" id="ARBA00018266"/>
    </source>
</evidence>
<feature type="binding site" evidence="14">
    <location>
        <position position="86"/>
    </location>
    <ligand>
        <name>Zn(2+)</name>
        <dbReference type="ChEBI" id="CHEBI:29105"/>
        <note>catalytic</note>
    </ligand>
</feature>
<feature type="active site" description="Proton donor" evidence="12">
    <location>
        <position position="88"/>
    </location>
</feature>
<dbReference type="NCBIfam" id="TIGR01354">
    <property type="entry name" value="cyt_deam_tetra"/>
    <property type="match status" value="1"/>
</dbReference>
<evidence type="ECO:0000256" key="8">
    <source>
        <dbReference type="ARBA" id="ARBA00022833"/>
    </source>
</evidence>
<evidence type="ECO:0000259" key="17">
    <source>
        <dbReference type="PROSITE" id="PS51747"/>
    </source>
</evidence>
<sequence>MSAKKKKTTTKKTGARAPKKTSAKGSKTDKVDAKLLDRLLEQAITVRENAYAPFSEYRVGAAIATKSGKIYAGCNVENSSYGATICAERGAVMQMIAAGDREPVAMSVVTSDGGSPCGICRQVLAEFVEDMPIVLANLEDESGHVVHLADLLPLAFRLR</sequence>
<comment type="catalytic activity">
    <reaction evidence="11 15">
        <text>cytidine + H2O + H(+) = uridine + NH4(+)</text>
        <dbReference type="Rhea" id="RHEA:16069"/>
        <dbReference type="ChEBI" id="CHEBI:15377"/>
        <dbReference type="ChEBI" id="CHEBI:15378"/>
        <dbReference type="ChEBI" id="CHEBI:16704"/>
        <dbReference type="ChEBI" id="CHEBI:17562"/>
        <dbReference type="ChEBI" id="CHEBI:28938"/>
        <dbReference type="EC" id="3.5.4.5"/>
    </reaction>
</comment>
<evidence type="ECO:0000256" key="14">
    <source>
        <dbReference type="PIRSR" id="PIRSR606262-3"/>
    </source>
</evidence>
<dbReference type="GO" id="GO:0055086">
    <property type="term" value="P:nucleobase-containing small molecule metabolic process"/>
    <property type="evidence" value="ECO:0007669"/>
    <property type="project" value="UniProtKB-ARBA"/>
</dbReference>
<keyword evidence="7 15" id="KW-0378">Hydrolase</keyword>
<dbReference type="PANTHER" id="PTHR11644">
    <property type="entry name" value="CYTIDINE DEAMINASE"/>
    <property type="match status" value="1"/>
</dbReference>
<organism evidence="18 19">
    <name type="scientific">Labilithrix luteola</name>
    <dbReference type="NCBI Taxonomy" id="1391654"/>
    <lineage>
        <taxon>Bacteria</taxon>
        <taxon>Pseudomonadati</taxon>
        <taxon>Myxococcota</taxon>
        <taxon>Polyangia</taxon>
        <taxon>Polyangiales</taxon>
        <taxon>Labilitrichaceae</taxon>
        <taxon>Labilithrix</taxon>
    </lineage>
</organism>
<evidence type="ECO:0000313" key="18">
    <source>
        <dbReference type="EMBL" id="AKU96590.1"/>
    </source>
</evidence>
<dbReference type="CDD" id="cd01283">
    <property type="entry name" value="cytidine_deaminase"/>
    <property type="match status" value="1"/>
</dbReference>
<accession>A0A0K1PSS2</accession>
<reference evidence="18 19" key="1">
    <citation type="submission" date="2015-08" db="EMBL/GenBank/DDBJ databases">
        <authorList>
            <person name="Babu N.S."/>
            <person name="Beckwith C.J."/>
            <person name="Beseler K.G."/>
            <person name="Brison A."/>
            <person name="Carone J.V."/>
            <person name="Caskin T.P."/>
            <person name="Diamond M."/>
            <person name="Durham M.E."/>
            <person name="Foxe J.M."/>
            <person name="Go M."/>
            <person name="Henderson B.A."/>
            <person name="Jones I.B."/>
            <person name="McGettigan J.A."/>
            <person name="Micheletti S.J."/>
            <person name="Nasrallah M.E."/>
            <person name="Ortiz D."/>
            <person name="Piller C.R."/>
            <person name="Privatt S.R."/>
            <person name="Schneider S.L."/>
            <person name="Sharp S."/>
            <person name="Smith T.C."/>
            <person name="Stanton J.D."/>
            <person name="Ullery H.E."/>
            <person name="Wilson R.J."/>
            <person name="Serrano M.G."/>
            <person name="Buck G."/>
            <person name="Lee V."/>
            <person name="Wang Y."/>
            <person name="Carvalho R."/>
            <person name="Voegtly L."/>
            <person name="Shi R."/>
            <person name="Duckworth R."/>
            <person name="Johnson A."/>
            <person name="Loviza R."/>
            <person name="Walstead R."/>
            <person name="Shah Z."/>
            <person name="Kiflezghi M."/>
            <person name="Wade K."/>
            <person name="Ball S.L."/>
            <person name="Bradley K.W."/>
            <person name="Asai D.J."/>
            <person name="Bowman C.A."/>
            <person name="Russell D.A."/>
            <person name="Pope W.H."/>
            <person name="Jacobs-Sera D."/>
            <person name="Hendrix R.W."/>
            <person name="Hatfull G.F."/>
        </authorList>
    </citation>
    <scope>NUCLEOTIDE SEQUENCE [LARGE SCALE GENOMIC DNA]</scope>
    <source>
        <strain evidence="18 19">DSM 27648</strain>
    </source>
</reference>
<gene>
    <name evidence="18" type="ORF">AKJ09_03254</name>
</gene>
<proteinExistence type="inferred from homology"/>
<evidence type="ECO:0000256" key="4">
    <source>
        <dbReference type="ARBA" id="ARBA00012783"/>
    </source>
</evidence>
<comment type="function">
    <text evidence="2 15">This enzyme scavenges exogenous and endogenous cytidine and 2'-deoxycytidine for UMP synthesis.</text>
</comment>
<dbReference type="InterPro" id="IPR016193">
    <property type="entry name" value="Cytidine_deaminase-like"/>
</dbReference>
<dbReference type="Proteomes" id="UP000064967">
    <property type="component" value="Chromosome"/>
</dbReference>
<dbReference type="FunFam" id="3.40.140.10:FF:000008">
    <property type="entry name" value="Cytidine deaminase"/>
    <property type="match status" value="1"/>
</dbReference>
<dbReference type="Gene3D" id="3.40.140.10">
    <property type="entry name" value="Cytidine Deaminase, domain 2"/>
    <property type="match status" value="1"/>
</dbReference>
<evidence type="ECO:0000313" key="19">
    <source>
        <dbReference type="Proteomes" id="UP000064967"/>
    </source>
</evidence>
<keyword evidence="8 14" id="KW-0862">Zinc</keyword>
<evidence type="ECO:0000256" key="2">
    <source>
        <dbReference type="ARBA" id="ARBA00003949"/>
    </source>
</evidence>
<evidence type="ECO:0000256" key="12">
    <source>
        <dbReference type="PIRSR" id="PIRSR606262-1"/>
    </source>
</evidence>